<dbReference type="EMBL" id="JAVDWE010000002">
    <property type="protein sequence ID" value="MDR7093251.1"/>
    <property type="molecule type" value="Genomic_DNA"/>
</dbReference>
<keyword evidence="2" id="KW-0812">Transmembrane</keyword>
<evidence type="ECO:0000259" key="3">
    <source>
        <dbReference type="Pfam" id="PF10881"/>
    </source>
</evidence>
<keyword evidence="2" id="KW-0472">Membrane</keyword>
<name>A0ABU1V720_9BURK</name>
<organism evidence="4 5">
    <name type="scientific">Hydrogenophaga laconesensis</name>
    <dbReference type="NCBI Taxonomy" id="1805971"/>
    <lineage>
        <taxon>Bacteria</taxon>
        <taxon>Pseudomonadati</taxon>
        <taxon>Pseudomonadota</taxon>
        <taxon>Betaproteobacteria</taxon>
        <taxon>Burkholderiales</taxon>
        <taxon>Comamonadaceae</taxon>
        <taxon>Hydrogenophaga</taxon>
    </lineage>
</organism>
<gene>
    <name evidence="4" type="ORF">J2X09_000983</name>
</gene>
<evidence type="ECO:0000256" key="1">
    <source>
        <dbReference type="SAM" id="MobiDB-lite"/>
    </source>
</evidence>
<protein>
    <recommendedName>
        <fullName evidence="3">DUF2726 domain-containing protein</fullName>
    </recommendedName>
</protein>
<dbReference type="RefSeq" id="WP_204732871.1">
    <property type="nucleotide sequence ID" value="NZ_JAVDWE010000002.1"/>
</dbReference>
<sequence>MDVVTIALFAAAALVVLAVCVWAVRRLRRRDSSGRDDRYAPERLLTPEQAHMLDYLQDTFPGQIVLPNMALSDMLSVRRAKDRDRARDRLLHQKVDFVVCGMDGRPSFAFDVEQHHLSDAKAKAHKVKIKNRILKTAGVRFVFLKNGIHRMPSPAEFRTQLNLAELPKPKARKEQRENALQQLESQFSGFDQQHSTNTGFRESEIMGMSGLMDLNRNGRRGFDDSRLNGNSGFGSSRQPGESGFDGSSQDVRGR</sequence>
<feature type="domain" description="DUF2726" evidence="3">
    <location>
        <begin position="43"/>
        <end position="145"/>
    </location>
</feature>
<accession>A0ABU1V720</accession>
<keyword evidence="2" id="KW-1133">Transmembrane helix</keyword>
<dbReference type="Proteomes" id="UP001265550">
    <property type="component" value="Unassembled WGS sequence"/>
</dbReference>
<evidence type="ECO:0000313" key="4">
    <source>
        <dbReference type="EMBL" id="MDR7093251.1"/>
    </source>
</evidence>
<comment type="caution">
    <text evidence="4">The sequence shown here is derived from an EMBL/GenBank/DDBJ whole genome shotgun (WGS) entry which is preliminary data.</text>
</comment>
<dbReference type="Pfam" id="PF10881">
    <property type="entry name" value="DUF2726"/>
    <property type="match status" value="1"/>
</dbReference>
<feature type="compositionally biased region" description="Polar residues" evidence="1">
    <location>
        <begin position="227"/>
        <end position="254"/>
    </location>
</feature>
<reference evidence="4 5" key="1">
    <citation type="submission" date="2023-07" db="EMBL/GenBank/DDBJ databases">
        <title>Sorghum-associated microbial communities from plants grown in Nebraska, USA.</title>
        <authorList>
            <person name="Schachtman D."/>
        </authorList>
    </citation>
    <scope>NUCLEOTIDE SEQUENCE [LARGE SCALE GENOMIC DNA]</scope>
    <source>
        <strain evidence="4 5">BE240</strain>
    </source>
</reference>
<dbReference type="InterPro" id="IPR024402">
    <property type="entry name" value="DUF2726"/>
</dbReference>
<evidence type="ECO:0000256" key="2">
    <source>
        <dbReference type="SAM" id="Phobius"/>
    </source>
</evidence>
<evidence type="ECO:0000313" key="5">
    <source>
        <dbReference type="Proteomes" id="UP001265550"/>
    </source>
</evidence>
<feature type="transmembrane region" description="Helical" evidence="2">
    <location>
        <begin position="6"/>
        <end position="24"/>
    </location>
</feature>
<proteinExistence type="predicted"/>
<feature type="region of interest" description="Disordered" evidence="1">
    <location>
        <begin position="216"/>
        <end position="254"/>
    </location>
</feature>
<keyword evidence="5" id="KW-1185">Reference proteome</keyword>